<feature type="domain" description="Tc1-like transposase DDE" evidence="1">
    <location>
        <begin position="10"/>
        <end position="140"/>
    </location>
</feature>
<dbReference type="Pfam" id="PF13358">
    <property type="entry name" value="DDE_3"/>
    <property type="match status" value="1"/>
</dbReference>
<dbReference type="AlphaFoldDB" id="A0A239WUX0"/>
<dbReference type="GO" id="GO:0003676">
    <property type="term" value="F:nucleic acid binding"/>
    <property type="evidence" value="ECO:0007669"/>
    <property type="project" value="InterPro"/>
</dbReference>
<sequence length="159" mass="18417">MNNLSHLTPVYIDETGFETYFYREYGRSLKGQLIKGKVSGRRYQRISLVAGLINGVLIAPMTYKDTMTSDFFEAWFQKFLLPTLETPSVIIMDNAKFHRMSALKYLCAEQGHRLLPLPPYSPEYNPIEKTWAHIKKHLRKVLPNCDTFLEALLSFSCFS</sequence>
<dbReference type="EMBL" id="LT906454">
    <property type="protein sequence ID" value="SNV38049.1"/>
    <property type="molecule type" value="Genomic_DNA"/>
</dbReference>
<dbReference type="InterPro" id="IPR036397">
    <property type="entry name" value="RNaseH_sf"/>
</dbReference>
<organism evidence="2 3">
    <name type="scientific">Streptococcus acidominimus</name>
    <dbReference type="NCBI Taxonomy" id="1326"/>
    <lineage>
        <taxon>Bacteria</taxon>
        <taxon>Bacillati</taxon>
        <taxon>Bacillota</taxon>
        <taxon>Bacilli</taxon>
        <taxon>Lactobacillales</taxon>
        <taxon>Streptococcaceae</taxon>
        <taxon>Streptococcus</taxon>
    </lineage>
</organism>
<reference evidence="2 3" key="1">
    <citation type="submission" date="2017-06" db="EMBL/GenBank/DDBJ databases">
        <authorList>
            <consortium name="Pathogen Informatics"/>
        </authorList>
    </citation>
    <scope>NUCLEOTIDE SEQUENCE [LARGE SCALE GENOMIC DNA]</scope>
    <source>
        <strain evidence="2 3">NCTC11291</strain>
    </source>
</reference>
<accession>A0A239WUX0</accession>
<gene>
    <name evidence="2" type="ORF">SAMEA4504048_00744</name>
</gene>
<proteinExistence type="predicted"/>
<dbReference type="SUPFAM" id="SSF53098">
    <property type="entry name" value="Ribonuclease H-like"/>
    <property type="match status" value="1"/>
</dbReference>
<evidence type="ECO:0000259" key="1">
    <source>
        <dbReference type="Pfam" id="PF13358"/>
    </source>
</evidence>
<dbReference type="InterPro" id="IPR038717">
    <property type="entry name" value="Tc1-like_DDE_dom"/>
</dbReference>
<dbReference type="Proteomes" id="UP000215144">
    <property type="component" value="Chromosome 1"/>
</dbReference>
<dbReference type="PANTHER" id="PTHR46564:SF1">
    <property type="entry name" value="TRANSPOSASE"/>
    <property type="match status" value="1"/>
</dbReference>
<dbReference type="Gene3D" id="3.30.420.10">
    <property type="entry name" value="Ribonuclease H-like superfamily/Ribonuclease H"/>
    <property type="match status" value="1"/>
</dbReference>
<dbReference type="KEGG" id="saco:SAME_00744"/>
<evidence type="ECO:0000313" key="2">
    <source>
        <dbReference type="EMBL" id="SNV38049.1"/>
    </source>
</evidence>
<dbReference type="InterPro" id="IPR012337">
    <property type="entry name" value="RNaseH-like_sf"/>
</dbReference>
<dbReference type="PANTHER" id="PTHR46564">
    <property type="entry name" value="TRANSPOSASE"/>
    <property type="match status" value="1"/>
</dbReference>
<name>A0A239WUX0_STRAI</name>
<protein>
    <submittedName>
        <fullName evidence="2">IS630-Spn1, transposase Orf2</fullName>
    </submittedName>
</protein>
<evidence type="ECO:0000313" key="3">
    <source>
        <dbReference type="Proteomes" id="UP000215144"/>
    </source>
</evidence>